<dbReference type="Proteomes" id="UP001597296">
    <property type="component" value="Unassembled WGS sequence"/>
</dbReference>
<dbReference type="PROSITE" id="PS50887">
    <property type="entry name" value="GGDEF"/>
    <property type="match status" value="1"/>
</dbReference>
<dbReference type="Pfam" id="PF00563">
    <property type="entry name" value="EAL"/>
    <property type="match status" value="1"/>
</dbReference>
<dbReference type="InterPro" id="IPR000014">
    <property type="entry name" value="PAS"/>
</dbReference>
<dbReference type="InterPro" id="IPR001789">
    <property type="entry name" value="Sig_transdc_resp-reg_receiver"/>
</dbReference>
<dbReference type="InterPro" id="IPR001610">
    <property type="entry name" value="PAC"/>
</dbReference>
<organism evidence="8 9">
    <name type="scientific">Phaeospirillum tilakii</name>
    <dbReference type="NCBI Taxonomy" id="741673"/>
    <lineage>
        <taxon>Bacteria</taxon>
        <taxon>Pseudomonadati</taxon>
        <taxon>Pseudomonadota</taxon>
        <taxon>Alphaproteobacteria</taxon>
        <taxon>Rhodospirillales</taxon>
        <taxon>Rhodospirillaceae</taxon>
        <taxon>Phaeospirillum</taxon>
    </lineage>
</organism>
<dbReference type="SUPFAM" id="SSF55785">
    <property type="entry name" value="PYP-like sensor domain (PAS domain)"/>
    <property type="match status" value="2"/>
</dbReference>
<dbReference type="InterPro" id="IPR001633">
    <property type="entry name" value="EAL_dom"/>
</dbReference>
<dbReference type="CDD" id="cd01949">
    <property type="entry name" value="GGDEF"/>
    <property type="match status" value="1"/>
</dbReference>
<dbReference type="PANTHER" id="PTHR44757">
    <property type="entry name" value="DIGUANYLATE CYCLASE DGCP"/>
    <property type="match status" value="1"/>
</dbReference>
<dbReference type="SUPFAM" id="SSF55073">
    <property type="entry name" value="Nucleotide cyclase"/>
    <property type="match status" value="1"/>
</dbReference>
<keyword evidence="1" id="KW-0597">Phosphoprotein</keyword>
<dbReference type="PROSITE" id="PS50110">
    <property type="entry name" value="RESPONSE_REGULATORY"/>
    <property type="match status" value="1"/>
</dbReference>
<evidence type="ECO:0000259" key="3">
    <source>
        <dbReference type="PROSITE" id="PS50110"/>
    </source>
</evidence>
<dbReference type="SMART" id="SM00091">
    <property type="entry name" value="PAS"/>
    <property type="match status" value="2"/>
</dbReference>
<dbReference type="InterPro" id="IPR013656">
    <property type="entry name" value="PAS_4"/>
</dbReference>
<evidence type="ECO:0000313" key="9">
    <source>
        <dbReference type="Proteomes" id="UP001597296"/>
    </source>
</evidence>
<proteinExistence type="predicted"/>
<dbReference type="PANTHER" id="PTHR44757:SF2">
    <property type="entry name" value="BIOFILM ARCHITECTURE MAINTENANCE PROTEIN MBAA"/>
    <property type="match status" value="1"/>
</dbReference>
<accession>A0ABW5C618</accession>
<evidence type="ECO:0000259" key="7">
    <source>
        <dbReference type="PROSITE" id="PS50887"/>
    </source>
</evidence>
<dbReference type="PROSITE" id="PS50112">
    <property type="entry name" value="PAS"/>
    <property type="match status" value="2"/>
</dbReference>
<comment type="caution">
    <text evidence="8">The sequence shown here is derived from an EMBL/GenBank/DDBJ whole genome shotgun (WGS) entry which is preliminary data.</text>
</comment>
<feature type="domain" description="GGDEF" evidence="7">
    <location>
        <begin position="436"/>
        <end position="569"/>
    </location>
</feature>
<feature type="domain" description="EAL" evidence="6">
    <location>
        <begin position="578"/>
        <end position="832"/>
    </location>
</feature>
<dbReference type="EMBL" id="JBHUIY010000004">
    <property type="protein sequence ID" value="MFD2232804.1"/>
    <property type="molecule type" value="Genomic_DNA"/>
</dbReference>
<dbReference type="Pfam" id="PF13426">
    <property type="entry name" value="PAS_9"/>
    <property type="match status" value="1"/>
</dbReference>
<evidence type="ECO:0000256" key="2">
    <source>
        <dbReference type="SAM" id="MobiDB-lite"/>
    </source>
</evidence>
<evidence type="ECO:0000256" key="1">
    <source>
        <dbReference type="PROSITE-ProRule" id="PRU00169"/>
    </source>
</evidence>
<dbReference type="Pfam" id="PF00072">
    <property type="entry name" value="Response_reg"/>
    <property type="match status" value="1"/>
</dbReference>
<dbReference type="InterPro" id="IPR011006">
    <property type="entry name" value="CheY-like_superfamily"/>
</dbReference>
<dbReference type="SUPFAM" id="SSF52172">
    <property type="entry name" value="CheY-like"/>
    <property type="match status" value="1"/>
</dbReference>
<dbReference type="NCBIfam" id="TIGR00229">
    <property type="entry name" value="sensory_box"/>
    <property type="match status" value="2"/>
</dbReference>
<dbReference type="SMART" id="SM00267">
    <property type="entry name" value="GGDEF"/>
    <property type="match status" value="1"/>
</dbReference>
<dbReference type="SMART" id="SM00086">
    <property type="entry name" value="PAC"/>
    <property type="match status" value="2"/>
</dbReference>
<feature type="domain" description="PAS" evidence="4">
    <location>
        <begin position="279"/>
        <end position="325"/>
    </location>
</feature>
<dbReference type="RefSeq" id="WP_377314448.1">
    <property type="nucleotide sequence ID" value="NZ_JBHUIY010000004.1"/>
</dbReference>
<dbReference type="Gene3D" id="3.30.70.270">
    <property type="match status" value="1"/>
</dbReference>
<dbReference type="CDD" id="cd01948">
    <property type="entry name" value="EAL"/>
    <property type="match status" value="1"/>
</dbReference>
<dbReference type="Gene3D" id="3.20.20.450">
    <property type="entry name" value="EAL domain"/>
    <property type="match status" value="1"/>
</dbReference>
<dbReference type="InterPro" id="IPR052155">
    <property type="entry name" value="Biofilm_reg_signaling"/>
</dbReference>
<feature type="domain" description="Response regulatory" evidence="3">
    <location>
        <begin position="27"/>
        <end position="144"/>
    </location>
</feature>
<dbReference type="Pfam" id="PF00990">
    <property type="entry name" value="GGDEF"/>
    <property type="match status" value="1"/>
</dbReference>
<evidence type="ECO:0000259" key="6">
    <source>
        <dbReference type="PROSITE" id="PS50883"/>
    </source>
</evidence>
<evidence type="ECO:0000259" key="4">
    <source>
        <dbReference type="PROSITE" id="PS50112"/>
    </source>
</evidence>
<dbReference type="Gene3D" id="3.30.450.20">
    <property type="entry name" value="PAS domain"/>
    <property type="match status" value="2"/>
</dbReference>
<dbReference type="PROSITE" id="PS50113">
    <property type="entry name" value="PAC"/>
    <property type="match status" value="2"/>
</dbReference>
<dbReference type="SUPFAM" id="SSF141868">
    <property type="entry name" value="EAL domain-like"/>
    <property type="match status" value="1"/>
</dbReference>
<dbReference type="Pfam" id="PF08448">
    <property type="entry name" value="PAS_4"/>
    <property type="match status" value="1"/>
</dbReference>
<dbReference type="NCBIfam" id="TIGR00254">
    <property type="entry name" value="GGDEF"/>
    <property type="match status" value="1"/>
</dbReference>
<name>A0ABW5C618_9PROT</name>
<dbReference type="SMART" id="SM00052">
    <property type="entry name" value="EAL"/>
    <property type="match status" value="1"/>
</dbReference>
<gene>
    <name evidence="8" type="ORF">ACFSNB_03205</name>
</gene>
<dbReference type="InterPro" id="IPR035965">
    <property type="entry name" value="PAS-like_dom_sf"/>
</dbReference>
<feature type="domain" description="PAC" evidence="5">
    <location>
        <begin position="352"/>
        <end position="404"/>
    </location>
</feature>
<dbReference type="InterPro" id="IPR043128">
    <property type="entry name" value="Rev_trsase/Diguanyl_cyclase"/>
</dbReference>
<dbReference type="InterPro" id="IPR029787">
    <property type="entry name" value="Nucleotide_cyclase"/>
</dbReference>
<evidence type="ECO:0000313" key="8">
    <source>
        <dbReference type="EMBL" id="MFD2232804.1"/>
    </source>
</evidence>
<sequence length="855" mass="93579">MLGGDAAATLTGPAAMAPPPPAPDPLAVLVVEDNPGDARLVQIYLEGDSAAAFTVTIAERLAVALERLAGQVFDVVLLDLSLPDSFGLDGLARLRAAAPLLPVVVLTGTADEGLALDALRQGAQDYLVKGQGDGDLVRRAIRYAIGRSRADAALRDSEARFRALFENAGAGMILIDAEGRYLHGNPAFRAMVGYDEAALQRMTLRDIAAPGDGAELCDLYQRLILGELHSLDLTKRYLNRDGAERWGRLTVTPVQDRARPHHAVAVVEDITDTKRLEDHMRLAATVFENTGDGLFITDAARRIILVNPAFTTLTGYPAEEVLGQSPRLLSSGRHGADFYERMNDSLIRSGRWQGEIWNRRKNGEMFAEWLNIAEVRDERGQLQHYVAVFSDITSRKQDEERLNYQANHDPLTRLPNRTLFQERLSRALTRAHRNHSMVTLLFIDLDLFKEVNDSLGHLAGDCLLQQVAERLTACVRQGDTVARLAGDEFTVILEDIAEARDSALVAHKILALLAEPFDLQGQQARISASIGVALYPIDTAEADSLVRLADAAMYQAKRRGRNACCFHSESVYAQAFERLGLENALRRAIERESFHLVYQPVFARDGGALTALEALLRWDHPELGELPPERFLALAEETGLILPIGRLALRLACRQGRDWLDQGIAPPRLCVNLSPRQLQAADLAEEVAAALAESGLPPARLQLDLPESCLTEPDGDTDLRFGRLKALGIDLAIDDFGSGHASFSLLRRLPVTSLKISQSFVRDLAHGAENPDVITAIVAVAHGLHMQVVVPGVETAEQFTRLARYRCDQLQGFLFAHPLTAAEATERLRAPLPPPALDGQEPDDGEVTALPDRIG</sequence>
<feature type="modified residue" description="4-aspartylphosphate" evidence="1">
    <location>
        <position position="79"/>
    </location>
</feature>
<dbReference type="InterPro" id="IPR000160">
    <property type="entry name" value="GGDEF_dom"/>
</dbReference>
<feature type="domain" description="PAS" evidence="4">
    <location>
        <begin position="157"/>
        <end position="227"/>
    </location>
</feature>
<feature type="region of interest" description="Disordered" evidence="2">
    <location>
        <begin position="830"/>
        <end position="855"/>
    </location>
</feature>
<feature type="domain" description="PAC" evidence="5">
    <location>
        <begin position="231"/>
        <end position="282"/>
    </location>
</feature>
<protein>
    <submittedName>
        <fullName evidence="8">EAL domain-containing protein</fullName>
    </submittedName>
</protein>
<dbReference type="PROSITE" id="PS50883">
    <property type="entry name" value="EAL"/>
    <property type="match status" value="1"/>
</dbReference>
<keyword evidence="9" id="KW-1185">Reference proteome</keyword>
<dbReference type="InterPro" id="IPR000700">
    <property type="entry name" value="PAS-assoc_C"/>
</dbReference>
<dbReference type="InterPro" id="IPR035919">
    <property type="entry name" value="EAL_sf"/>
</dbReference>
<dbReference type="CDD" id="cd00156">
    <property type="entry name" value="REC"/>
    <property type="match status" value="1"/>
</dbReference>
<dbReference type="SMART" id="SM00448">
    <property type="entry name" value="REC"/>
    <property type="match status" value="1"/>
</dbReference>
<evidence type="ECO:0000259" key="5">
    <source>
        <dbReference type="PROSITE" id="PS50113"/>
    </source>
</evidence>
<dbReference type="Gene3D" id="3.40.50.2300">
    <property type="match status" value="1"/>
</dbReference>
<dbReference type="CDD" id="cd00130">
    <property type="entry name" value="PAS"/>
    <property type="match status" value="2"/>
</dbReference>
<reference evidence="9" key="1">
    <citation type="journal article" date="2019" name="Int. J. Syst. Evol. Microbiol.">
        <title>The Global Catalogue of Microorganisms (GCM) 10K type strain sequencing project: providing services to taxonomists for standard genome sequencing and annotation.</title>
        <authorList>
            <consortium name="The Broad Institute Genomics Platform"/>
            <consortium name="The Broad Institute Genome Sequencing Center for Infectious Disease"/>
            <person name="Wu L."/>
            <person name="Ma J."/>
        </authorList>
    </citation>
    <scope>NUCLEOTIDE SEQUENCE [LARGE SCALE GENOMIC DNA]</scope>
    <source>
        <strain evidence="9">KCTC 15012</strain>
    </source>
</reference>